<dbReference type="InParanoid" id="A0A167JPD7"/>
<proteinExistence type="inferred from homology"/>
<dbReference type="OrthoDB" id="5582218at2759"/>
<dbReference type="PANTHER" id="PTHR22775:SF3">
    <property type="entry name" value="SORTING NEXIN-13"/>
    <property type="match status" value="1"/>
</dbReference>
<dbReference type="EMBL" id="KV441003">
    <property type="protein sequence ID" value="OAD66436.1"/>
    <property type="molecule type" value="Genomic_DNA"/>
</dbReference>
<dbReference type="InterPro" id="IPR013937">
    <property type="entry name" value="Sorting_nexin_C"/>
</dbReference>
<evidence type="ECO:0000256" key="1">
    <source>
        <dbReference type="ARBA" id="ARBA00010883"/>
    </source>
</evidence>
<keyword evidence="4" id="KW-1185">Reference proteome</keyword>
<dbReference type="GeneID" id="29004437"/>
<dbReference type="PROSITE" id="PS51207">
    <property type="entry name" value="PXA"/>
    <property type="match status" value="1"/>
</dbReference>
<dbReference type="STRING" id="763407.A0A167JPD7"/>
<gene>
    <name evidence="3" type="ORF">PHYBLDRAFT_79957</name>
</gene>
<name>A0A167JPD7_PHYB8</name>
<dbReference type="RefSeq" id="XP_018284476.1">
    <property type="nucleotide sequence ID" value="XM_018443532.1"/>
</dbReference>
<dbReference type="AlphaFoldDB" id="A0A167JPD7"/>
<dbReference type="PANTHER" id="PTHR22775">
    <property type="entry name" value="SORTING NEXIN"/>
    <property type="match status" value="1"/>
</dbReference>
<dbReference type="Pfam" id="PF08628">
    <property type="entry name" value="Nexin_C"/>
    <property type="match status" value="1"/>
</dbReference>
<dbReference type="InterPro" id="IPR003114">
    <property type="entry name" value="Phox_assoc"/>
</dbReference>
<evidence type="ECO:0000313" key="3">
    <source>
        <dbReference type="EMBL" id="OAD66436.1"/>
    </source>
</evidence>
<dbReference type="SMART" id="SM00313">
    <property type="entry name" value="PXA"/>
    <property type="match status" value="1"/>
</dbReference>
<dbReference type="GO" id="GO:0035091">
    <property type="term" value="F:phosphatidylinositol binding"/>
    <property type="evidence" value="ECO:0007669"/>
    <property type="project" value="TreeGrafter"/>
</dbReference>
<accession>A0A167JPD7</accession>
<comment type="similarity">
    <text evidence="1">Belongs to the sorting nexin family.</text>
</comment>
<dbReference type="VEuPathDB" id="FungiDB:PHYBLDRAFT_79957"/>
<feature type="domain" description="PXA" evidence="2">
    <location>
        <begin position="40"/>
        <end position="215"/>
    </location>
</feature>
<protein>
    <recommendedName>
        <fullName evidence="2">PXA domain-containing protein</fullName>
    </recommendedName>
</protein>
<reference evidence="4" key="1">
    <citation type="submission" date="2015-06" db="EMBL/GenBank/DDBJ databases">
        <title>Expansion of signal transduction pathways in fungi by whole-genome duplication.</title>
        <authorList>
            <consortium name="DOE Joint Genome Institute"/>
            <person name="Corrochano L.M."/>
            <person name="Kuo A."/>
            <person name="Marcet-Houben M."/>
            <person name="Polaino S."/>
            <person name="Salamov A."/>
            <person name="Villalobos J.M."/>
            <person name="Alvarez M.I."/>
            <person name="Avalos J."/>
            <person name="Benito E.P."/>
            <person name="Benoit I."/>
            <person name="Burger G."/>
            <person name="Camino L.P."/>
            <person name="Canovas D."/>
            <person name="Cerda-Olmedo E."/>
            <person name="Cheng J.-F."/>
            <person name="Dominguez A."/>
            <person name="Elias M."/>
            <person name="Eslava A.P."/>
            <person name="Glaser F."/>
            <person name="Grimwood J."/>
            <person name="Gutierrez G."/>
            <person name="Heitman J."/>
            <person name="Henrissat B."/>
            <person name="Iturriaga E.A."/>
            <person name="Lang B.F."/>
            <person name="Lavin J.L."/>
            <person name="Lee S."/>
            <person name="Li W."/>
            <person name="Lindquist E."/>
            <person name="Lopez-Garcia S."/>
            <person name="Luque E.M."/>
            <person name="Marcos A.T."/>
            <person name="Martin J."/>
            <person name="McCluskey K."/>
            <person name="Medina H.R."/>
            <person name="Miralles-Duran A."/>
            <person name="Miyazaki A."/>
            <person name="Munoz-Torres E."/>
            <person name="Oguiza J.A."/>
            <person name="Ohm R."/>
            <person name="Olmedo M."/>
            <person name="Orejas M."/>
            <person name="Ortiz-Castellanos L."/>
            <person name="Pisabarro A.G."/>
            <person name="Rodriguez-Romero J."/>
            <person name="Ruiz-Herrera J."/>
            <person name="Ruiz-Vazquez R."/>
            <person name="Sanz C."/>
            <person name="Schackwitz W."/>
            <person name="Schmutz J."/>
            <person name="Shahriari M."/>
            <person name="Shelest E."/>
            <person name="Silva-Franco F."/>
            <person name="Soanes D."/>
            <person name="Syed K."/>
            <person name="Tagua V.G."/>
            <person name="Talbot N.J."/>
            <person name="Thon M."/>
            <person name="De vries R.P."/>
            <person name="Wiebenga A."/>
            <person name="Yadav J.S."/>
            <person name="Braun E.L."/>
            <person name="Baker S."/>
            <person name="Garre V."/>
            <person name="Horwitz B."/>
            <person name="Torres-Martinez S."/>
            <person name="Idnurm A."/>
            <person name="Herrera-Estrella A."/>
            <person name="Gabaldon T."/>
            <person name="Grigoriev I.V."/>
        </authorList>
    </citation>
    <scope>NUCLEOTIDE SEQUENCE [LARGE SCALE GENOMIC DNA]</scope>
    <source>
        <strain evidence="4">NRRL 1555(-)</strain>
    </source>
</reference>
<evidence type="ECO:0000259" key="2">
    <source>
        <dbReference type="PROSITE" id="PS51207"/>
    </source>
</evidence>
<sequence>MVNAAIPLRPLHLRILFPYILTLSKTDPRRINAPPDITGSKEIDLELYTYIALLVRDFINPWYRLVTNDEDLSTEIVNILTHVIQELQKRCRDVVDWSELILISAPNLLTLHYRDYRQVKERLYTGHAGGAHSIEDLFHGMQPHFALQSNAAHEAEYLRVLTDHILERVLKPSDYGSDGVRHLVREIIAHMVLASIVESLSDPYTIHLIICKLLVGFDPLVDALEATGMFSDPYEDQQKHSGPPSPVLTHLQSALKEAQMTDLAKGTKESTVPVSVPDRIAETDDLARQLQRLQEKRRLQGDESVEAELEEEGIEGTPQKRRHFSFGYITLQVVLAPFRAFWVYIMAALTHSQERYHQLTQHKQRTRRIRLVEPVMQFLRVAFLVEHRVVLEWMWQMVSMFIWPLLRMFGVGVLVDKFLEQTILHFLSEDHLVFYLQLGRDLLWSNGIFIQRAEPTTPLEEEQMRIRAERLLLVSLPASVRMTLFDTNDLKKLENHMHEVLEPLQNKYINKHLMYLLVDLVASRLIPELLEKNHTSNL</sequence>
<organism evidence="3 4">
    <name type="scientific">Phycomyces blakesleeanus (strain ATCC 8743b / DSM 1359 / FGSC 10004 / NBRC 33097 / NRRL 1555)</name>
    <dbReference type="NCBI Taxonomy" id="763407"/>
    <lineage>
        <taxon>Eukaryota</taxon>
        <taxon>Fungi</taxon>
        <taxon>Fungi incertae sedis</taxon>
        <taxon>Mucoromycota</taxon>
        <taxon>Mucoromycotina</taxon>
        <taxon>Mucoromycetes</taxon>
        <taxon>Mucorales</taxon>
        <taxon>Phycomycetaceae</taxon>
        <taxon>Phycomyces</taxon>
    </lineage>
</organism>
<dbReference type="Proteomes" id="UP000077315">
    <property type="component" value="Unassembled WGS sequence"/>
</dbReference>
<evidence type="ECO:0000313" key="4">
    <source>
        <dbReference type="Proteomes" id="UP000077315"/>
    </source>
</evidence>
<dbReference type="Pfam" id="PF02194">
    <property type="entry name" value="PXA"/>
    <property type="match status" value="1"/>
</dbReference>